<keyword evidence="3 6" id="KW-0732">Signal</keyword>
<dbReference type="Gene3D" id="1.25.40.390">
    <property type="match status" value="1"/>
</dbReference>
<evidence type="ECO:0000256" key="6">
    <source>
        <dbReference type="SAM" id="SignalP"/>
    </source>
</evidence>
<dbReference type="AlphaFoldDB" id="A0AAW5US24"/>
<keyword evidence="5" id="KW-0998">Cell outer membrane</keyword>
<sequence length="505" mass="58117">MKKTINILLLAATVTLSFTSCTDWLDVLPKNEQVSTEYWKSKEEVEAVINSGYYQMRQAVPSLIKWGELRGGAMFSNGSKDTKLQDFLMTPDNSLCDYGTLYKIINFANSVIKNAPKVQASDNTYYDAVMNSHLCEAYFQRAYCYLILVKNFKEVPLVLNPYTDDSQDTNAAKDSEEDIVKQIKADVETALATNSAKSTYENDWETKGRVTKWALYALMADVSLWSEDYDTCKKYCDMILNANKSGEQFYPRFLKNTQDWYTIFYPGNSNESIFELNWNYELAKESNNFSLSLFPMSNSGLNFTTDAIAKMDEEVAKVMNPGERTGRMNLATYATVNGTKYLWKYYGNDVADIEGGVRLHQDANFILYRVAEIILMKAQAEVMTGHVSEAIDLVNQIRERASLPVITDAEKESYGEENTLEEILHQKEMEFFGEAKRWYDLLWLARIDNHKYKNKAIEYICEGNQTTKAEWIKSSLIDNYAWYIPLPQKDIEHNQLLVQNPYYSK</sequence>
<feature type="chain" id="PRO_5043711678" evidence="6">
    <location>
        <begin position="23"/>
        <end position="505"/>
    </location>
</feature>
<evidence type="ECO:0000256" key="3">
    <source>
        <dbReference type="ARBA" id="ARBA00022729"/>
    </source>
</evidence>
<evidence type="ECO:0000256" key="4">
    <source>
        <dbReference type="ARBA" id="ARBA00023136"/>
    </source>
</evidence>
<dbReference type="EMBL" id="JAPDVH010000001">
    <property type="protein sequence ID" value="MCW4156564.1"/>
    <property type="molecule type" value="Genomic_DNA"/>
</dbReference>
<reference evidence="8" key="1">
    <citation type="submission" date="2022-11" db="EMBL/GenBank/DDBJ databases">
        <title>Genomic repertoires linked with pathogenic potency of arthritogenic Prevotella copri isolated from the gut of rheumatoid arthritis patients.</title>
        <authorList>
            <person name="Nii T."/>
            <person name="Maeda Y."/>
            <person name="Motooka D."/>
            <person name="Naito M."/>
            <person name="Matsumoto Y."/>
            <person name="Ogawa T."/>
            <person name="Oguro-Igashira E."/>
            <person name="Kishikawa T."/>
            <person name="Yamashita M."/>
            <person name="Koizumi S."/>
            <person name="Kurakawa T."/>
            <person name="Okumura R."/>
            <person name="Kayama H."/>
            <person name="Murakami M."/>
            <person name="Sakaguchi T."/>
            <person name="Das B."/>
            <person name="Nakamura S."/>
            <person name="Okada Y."/>
            <person name="Kumanogoh A."/>
            <person name="Takeda K."/>
        </authorList>
    </citation>
    <scope>NUCLEOTIDE SEQUENCE</scope>
    <source>
        <strain evidence="8">H012_8</strain>
    </source>
</reference>
<organism evidence="8 9">
    <name type="scientific">Segatella copri</name>
    <dbReference type="NCBI Taxonomy" id="165179"/>
    <lineage>
        <taxon>Bacteria</taxon>
        <taxon>Pseudomonadati</taxon>
        <taxon>Bacteroidota</taxon>
        <taxon>Bacteroidia</taxon>
        <taxon>Bacteroidales</taxon>
        <taxon>Prevotellaceae</taxon>
        <taxon>Segatella</taxon>
    </lineage>
</organism>
<dbReference type="InterPro" id="IPR012944">
    <property type="entry name" value="SusD_RagB_dom"/>
</dbReference>
<dbReference type="Proteomes" id="UP001209168">
    <property type="component" value="Unassembled WGS sequence"/>
</dbReference>
<evidence type="ECO:0000259" key="7">
    <source>
        <dbReference type="Pfam" id="PF07980"/>
    </source>
</evidence>
<name>A0AAW5US24_9BACT</name>
<evidence type="ECO:0000313" key="9">
    <source>
        <dbReference type="Proteomes" id="UP001209168"/>
    </source>
</evidence>
<dbReference type="SUPFAM" id="SSF48452">
    <property type="entry name" value="TPR-like"/>
    <property type="match status" value="1"/>
</dbReference>
<evidence type="ECO:0000313" key="8">
    <source>
        <dbReference type="EMBL" id="MCW4156564.1"/>
    </source>
</evidence>
<feature type="domain" description="RagB/SusD" evidence="7">
    <location>
        <begin position="202"/>
        <end position="503"/>
    </location>
</feature>
<feature type="signal peptide" evidence="6">
    <location>
        <begin position="1"/>
        <end position="22"/>
    </location>
</feature>
<comment type="subcellular location">
    <subcellularLocation>
        <location evidence="1">Cell outer membrane</location>
    </subcellularLocation>
</comment>
<comment type="caution">
    <text evidence="8">The sequence shown here is derived from an EMBL/GenBank/DDBJ whole genome shotgun (WGS) entry which is preliminary data.</text>
</comment>
<gene>
    <name evidence="8" type="ORF">ONT23_13740</name>
</gene>
<evidence type="ECO:0000256" key="1">
    <source>
        <dbReference type="ARBA" id="ARBA00004442"/>
    </source>
</evidence>
<evidence type="ECO:0000256" key="2">
    <source>
        <dbReference type="ARBA" id="ARBA00006275"/>
    </source>
</evidence>
<proteinExistence type="inferred from homology"/>
<dbReference type="RefSeq" id="WP_264902117.1">
    <property type="nucleotide sequence ID" value="NZ_JAPDVH010000001.1"/>
</dbReference>
<comment type="similarity">
    <text evidence="2">Belongs to the SusD family.</text>
</comment>
<protein>
    <submittedName>
        <fullName evidence="8">RagB/SusD family nutrient uptake outer membrane protein</fullName>
    </submittedName>
</protein>
<keyword evidence="4" id="KW-0472">Membrane</keyword>
<evidence type="ECO:0000256" key="5">
    <source>
        <dbReference type="ARBA" id="ARBA00023237"/>
    </source>
</evidence>
<dbReference type="PROSITE" id="PS51257">
    <property type="entry name" value="PROKAR_LIPOPROTEIN"/>
    <property type="match status" value="1"/>
</dbReference>
<dbReference type="InterPro" id="IPR011990">
    <property type="entry name" value="TPR-like_helical_dom_sf"/>
</dbReference>
<dbReference type="GO" id="GO:0009279">
    <property type="term" value="C:cell outer membrane"/>
    <property type="evidence" value="ECO:0007669"/>
    <property type="project" value="UniProtKB-SubCell"/>
</dbReference>
<dbReference type="Pfam" id="PF07980">
    <property type="entry name" value="SusD_RagB"/>
    <property type="match status" value="1"/>
</dbReference>
<accession>A0AAW5US24</accession>